<keyword evidence="3 7" id="KW-0560">Oxidoreductase</keyword>
<dbReference type="GO" id="GO:0004497">
    <property type="term" value="F:monooxygenase activity"/>
    <property type="evidence" value="ECO:0007669"/>
    <property type="project" value="UniProtKB-KW"/>
</dbReference>
<comment type="similarity">
    <text evidence="7">Belongs to the cytochrome P450 family.</text>
</comment>
<dbReference type="Gene3D" id="1.10.630.10">
    <property type="entry name" value="Cytochrome P450"/>
    <property type="match status" value="1"/>
</dbReference>
<keyword evidence="5 7" id="KW-0503">Monooxygenase</keyword>
<dbReference type="PANTHER" id="PTHR47947">
    <property type="entry name" value="CYTOCHROME P450 82C3-RELATED"/>
    <property type="match status" value="1"/>
</dbReference>
<accession>A0AAV1E888</accession>
<evidence type="ECO:0000256" key="2">
    <source>
        <dbReference type="ARBA" id="ARBA00022723"/>
    </source>
</evidence>
<dbReference type="InterPro" id="IPR001128">
    <property type="entry name" value="Cyt_P450"/>
</dbReference>
<dbReference type="PRINTS" id="PR00463">
    <property type="entry name" value="EP450I"/>
</dbReference>
<dbReference type="Proteomes" id="UP001161247">
    <property type="component" value="Chromosome 8"/>
</dbReference>
<dbReference type="GO" id="GO:0005506">
    <property type="term" value="F:iron ion binding"/>
    <property type="evidence" value="ECO:0007669"/>
    <property type="project" value="InterPro"/>
</dbReference>
<evidence type="ECO:0000256" key="5">
    <source>
        <dbReference type="ARBA" id="ARBA00023033"/>
    </source>
</evidence>
<keyword evidence="2 6" id="KW-0479">Metal-binding</keyword>
<organism evidence="8 9">
    <name type="scientific">Oldenlandia corymbosa var. corymbosa</name>
    <dbReference type="NCBI Taxonomy" id="529605"/>
    <lineage>
        <taxon>Eukaryota</taxon>
        <taxon>Viridiplantae</taxon>
        <taxon>Streptophyta</taxon>
        <taxon>Embryophyta</taxon>
        <taxon>Tracheophyta</taxon>
        <taxon>Spermatophyta</taxon>
        <taxon>Magnoliopsida</taxon>
        <taxon>eudicotyledons</taxon>
        <taxon>Gunneridae</taxon>
        <taxon>Pentapetalae</taxon>
        <taxon>asterids</taxon>
        <taxon>lamiids</taxon>
        <taxon>Gentianales</taxon>
        <taxon>Rubiaceae</taxon>
        <taxon>Rubioideae</taxon>
        <taxon>Spermacoceae</taxon>
        <taxon>Hedyotis-Oldenlandia complex</taxon>
        <taxon>Oldenlandia</taxon>
    </lineage>
</organism>
<dbReference type="Pfam" id="PF00067">
    <property type="entry name" value="p450"/>
    <property type="match status" value="1"/>
</dbReference>
<keyword evidence="9" id="KW-1185">Reference proteome</keyword>
<keyword evidence="1 6" id="KW-0349">Heme</keyword>
<dbReference type="SUPFAM" id="SSF48264">
    <property type="entry name" value="Cytochrome P450"/>
    <property type="match status" value="1"/>
</dbReference>
<dbReference type="GO" id="GO:0016705">
    <property type="term" value="F:oxidoreductase activity, acting on paired donors, with incorporation or reduction of molecular oxygen"/>
    <property type="evidence" value="ECO:0007669"/>
    <property type="project" value="InterPro"/>
</dbReference>
<dbReference type="PANTHER" id="PTHR47947:SF20">
    <property type="entry name" value="CYTOCHROME P450 FAMILY PROTEIN"/>
    <property type="match status" value="1"/>
</dbReference>
<comment type="cofactor">
    <cofactor evidence="6">
        <name>heme</name>
        <dbReference type="ChEBI" id="CHEBI:30413"/>
    </cofactor>
</comment>
<dbReference type="InterPro" id="IPR050651">
    <property type="entry name" value="Plant_Cytochrome_P450_Monoox"/>
</dbReference>
<dbReference type="GO" id="GO:0020037">
    <property type="term" value="F:heme binding"/>
    <property type="evidence" value="ECO:0007669"/>
    <property type="project" value="InterPro"/>
</dbReference>
<dbReference type="PROSITE" id="PS00086">
    <property type="entry name" value="CYTOCHROME_P450"/>
    <property type="match status" value="1"/>
</dbReference>
<reference evidence="8" key="1">
    <citation type="submission" date="2023-03" db="EMBL/GenBank/DDBJ databases">
        <authorList>
            <person name="Julca I."/>
        </authorList>
    </citation>
    <scope>NUCLEOTIDE SEQUENCE</scope>
</reference>
<evidence type="ECO:0000256" key="4">
    <source>
        <dbReference type="ARBA" id="ARBA00023004"/>
    </source>
</evidence>
<evidence type="ECO:0000313" key="9">
    <source>
        <dbReference type="Proteomes" id="UP001161247"/>
    </source>
</evidence>
<gene>
    <name evidence="8" type="ORF">OLC1_LOCUS22326</name>
</gene>
<feature type="binding site" description="axial binding residue" evidence="6">
    <location>
        <position position="138"/>
    </location>
    <ligand>
        <name>heme</name>
        <dbReference type="ChEBI" id="CHEBI:30413"/>
    </ligand>
    <ligandPart>
        <name>Fe</name>
        <dbReference type="ChEBI" id="CHEBI:18248"/>
    </ligandPart>
</feature>
<evidence type="ECO:0000313" key="8">
    <source>
        <dbReference type="EMBL" id="CAI9115893.1"/>
    </source>
</evidence>
<dbReference type="InterPro" id="IPR002401">
    <property type="entry name" value="Cyt_P450_E_grp-I"/>
</dbReference>
<evidence type="ECO:0000256" key="3">
    <source>
        <dbReference type="ARBA" id="ARBA00023002"/>
    </source>
</evidence>
<protein>
    <submittedName>
        <fullName evidence="8">OLC1v1016906C1</fullName>
    </submittedName>
</protein>
<dbReference type="InterPro" id="IPR017972">
    <property type="entry name" value="Cyt_P450_CS"/>
</dbReference>
<dbReference type="InterPro" id="IPR036396">
    <property type="entry name" value="Cyt_P450_sf"/>
</dbReference>
<evidence type="ECO:0000256" key="1">
    <source>
        <dbReference type="ARBA" id="ARBA00022617"/>
    </source>
</evidence>
<keyword evidence="4 6" id="KW-0408">Iron</keyword>
<dbReference type="PRINTS" id="PR00385">
    <property type="entry name" value="P450"/>
</dbReference>
<sequence length="206" mass="22943">MAAGTETTTTTLEWAISLLLNYPEAMKKAITEIQQVVGEDRLLEEADLPKLNYLDNVITETLRLYPALPLLLPHRSSEDCAIGGYHIPKGTMLIANIWKIQRDPELWDDAEKFKPERFEGKEAEGYKMLPFGAGRRACPGANLGRRVVALTLGSLLQSFELKKLIDDEPVDMTESSGITMPKETPLEVFCKPRKAATIEFAAVHSV</sequence>
<name>A0AAV1E888_OLDCO</name>
<evidence type="ECO:0000256" key="7">
    <source>
        <dbReference type="RuleBase" id="RU000461"/>
    </source>
</evidence>
<dbReference type="AlphaFoldDB" id="A0AAV1E888"/>
<dbReference type="EMBL" id="OX459125">
    <property type="protein sequence ID" value="CAI9115893.1"/>
    <property type="molecule type" value="Genomic_DNA"/>
</dbReference>
<evidence type="ECO:0000256" key="6">
    <source>
        <dbReference type="PIRSR" id="PIRSR602401-1"/>
    </source>
</evidence>
<proteinExistence type="inferred from homology"/>